<keyword evidence="1" id="KW-0472">Membrane</keyword>
<name>A0A5D4H2M9_9HYPH</name>
<feature type="transmembrane region" description="Helical" evidence="1">
    <location>
        <begin position="82"/>
        <end position="100"/>
    </location>
</feature>
<gene>
    <name evidence="2" type="ORF">FY036_03495</name>
</gene>
<organism evidence="2 3">
    <name type="scientific">Neoaquamicrobium microcysteis</name>
    <dbReference type="NCBI Taxonomy" id="2682781"/>
    <lineage>
        <taxon>Bacteria</taxon>
        <taxon>Pseudomonadati</taxon>
        <taxon>Pseudomonadota</taxon>
        <taxon>Alphaproteobacteria</taxon>
        <taxon>Hyphomicrobiales</taxon>
        <taxon>Phyllobacteriaceae</taxon>
        <taxon>Neoaquamicrobium</taxon>
    </lineage>
</organism>
<dbReference type="AlphaFoldDB" id="A0A5D4H2M9"/>
<evidence type="ECO:0008006" key="4">
    <source>
        <dbReference type="Google" id="ProtNLM"/>
    </source>
</evidence>
<keyword evidence="3" id="KW-1185">Reference proteome</keyword>
<evidence type="ECO:0000256" key="1">
    <source>
        <dbReference type="SAM" id="Phobius"/>
    </source>
</evidence>
<dbReference type="EMBL" id="VSZS01000054">
    <property type="protein sequence ID" value="TYR34898.1"/>
    <property type="molecule type" value="Genomic_DNA"/>
</dbReference>
<accession>A0A5D4H2M9</accession>
<proteinExistence type="predicted"/>
<dbReference type="Proteomes" id="UP000323258">
    <property type="component" value="Unassembled WGS sequence"/>
</dbReference>
<keyword evidence="1" id="KW-1133">Transmembrane helix</keyword>
<protein>
    <recommendedName>
        <fullName evidence="4">DUF883 family protein</fullName>
    </recommendedName>
</protein>
<sequence>MALFSRNDDVLDLHRQIALLRKEMATLSRSAAKRGASAYRDTRDEAGDLYGEIVERVSDALPVIRKRAHDLEETIRANPQRTVAVVGLAALAVAAIALFGSRR</sequence>
<evidence type="ECO:0000313" key="2">
    <source>
        <dbReference type="EMBL" id="TYR34898.1"/>
    </source>
</evidence>
<dbReference type="OrthoDB" id="8116815at2"/>
<comment type="caution">
    <text evidence="2">The sequence shown here is derived from an EMBL/GenBank/DDBJ whole genome shotgun (WGS) entry which is preliminary data.</text>
</comment>
<reference evidence="2 3" key="2">
    <citation type="submission" date="2019-09" db="EMBL/GenBank/DDBJ databases">
        <title>Mesorhizobium sp. MaA-C15 isolated from Microcystis aeruginosa.</title>
        <authorList>
            <person name="Jeong S.E."/>
            <person name="Jin H.M."/>
            <person name="Jeon C.O."/>
        </authorList>
    </citation>
    <scope>NUCLEOTIDE SEQUENCE [LARGE SCALE GENOMIC DNA]</scope>
    <source>
        <strain evidence="2 3">MaA-C15</strain>
    </source>
</reference>
<keyword evidence="1" id="KW-0812">Transmembrane</keyword>
<dbReference type="RefSeq" id="WP_148913315.1">
    <property type="nucleotide sequence ID" value="NZ_VSZS01000054.1"/>
</dbReference>
<reference evidence="2 3" key="1">
    <citation type="submission" date="2019-08" db="EMBL/GenBank/DDBJ databases">
        <authorList>
            <person name="Seo Y.L."/>
        </authorList>
    </citation>
    <scope>NUCLEOTIDE SEQUENCE [LARGE SCALE GENOMIC DNA]</scope>
    <source>
        <strain evidence="2 3">MaA-C15</strain>
    </source>
</reference>
<evidence type="ECO:0000313" key="3">
    <source>
        <dbReference type="Proteomes" id="UP000323258"/>
    </source>
</evidence>